<sequence>MKSALGRLSEALLEAEAGEARGDSPFSLLGSRAPRQAATSGTILELQPDTYRGTEDWCMDGTQRAPVECWSSSSAAGGCPASQTCCHQTRAPERKMHRGDFRVADCRRLQLLFRLVTGPMVGRE</sequence>
<dbReference type="Proteomes" id="UP000827872">
    <property type="component" value="Linkage Group LG01"/>
</dbReference>
<accession>A0ACB8G7B9</accession>
<reference evidence="1" key="1">
    <citation type="submission" date="2021-08" db="EMBL/GenBank/DDBJ databases">
        <title>The first chromosome-level gecko genome reveals the dynamic sex chromosomes of Neotropical dwarf geckos (Sphaerodactylidae: Sphaerodactylus).</title>
        <authorList>
            <person name="Pinto B.J."/>
            <person name="Keating S.E."/>
            <person name="Gamble T."/>
        </authorList>
    </citation>
    <scope>NUCLEOTIDE SEQUENCE</scope>
    <source>
        <strain evidence="1">TG3544</strain>
    </source>
</reference>
<name>A0ACB8G7B9_9SAUR</name>
<gene>
    <name evidence="1" type="ORF">K3G42_005527</name>
</gene>
<organism evidence="1 2">
    <name type="scientific">Sphaerodactylus townsendi</name>
    <dbReference type="NCBI Taxonomy" id="933632"/>
    <lineage>
        <taxon>Eukaryota</taxon>
        <taxon>Metazoa</taxon>
        <taxon>Chordata</taxon>
        <taxon>Craniata</taxon>
        <taxon>Vertebrata</taxon>
        <taxon>Euteleostomi</taxon>
        <taxon>Lepidosauria</taxon>
        <taxon>Squamata</taxon>
        <taxon>Bifurcata</taxon>
        <taxon>Gekkota</taxon>
        <taxon>Sphaerodactylidae</taxon>
        <taxon>Sphaerodactylus</taxon>
    </lineage>
</organism>
<protein>
    <submittedName>
        <fullName evidence="1">Uncharacterized protein</fullName>
    </submittedName>
</protein>
<evidence type="ECO:0000313" key="2">
    <source>
        <dbReference type="Proteomes" id="UP000827872"/>
    </source>
</evidence>
<proteinExistence type="predicted"/>
<comment type="caution">
    <text evidence="1">The sequence shown here is derived from an EMBL/GenBank/DDBJ whole genome shotgun (WGS) entry which is preliminary data.</text>
</comment>
<dbReference type="EMBL" id="CM037614">
    <property type="protein sequence ID" value="KAH8015559.1"/>
    <property type="molecule type" value="Genomic_DNA"/>
</dbReference>
<keyword evidence="2" id="KW-1185">Reference proteome</keyword>
<evidence type="ECO:0000313" key="1">
    <source>
        <dbReference type="EMBL" id="KAH8015559.1"/>
    </source>
</evidence>